<feature type="compositionally biased region" description="Basic residues" evidence="3">
    <location>
        <begin position="27"/>
        <end position="37"/>
    </location>
</feature>
<feature type="region of interest" description="Disordered" evidence="3">
    <location>
        <begin position="14"/>
        <end position="44"/>
    </location>
</feature>
<evidence type="ECO:0000256" key="1">
    <source>
        <dbReference type="ARBA" id="ARBA00006499"/>
    </source>
</evidence>
<dbReference type="AlphaFoldDB" id="A0AAX4NYS5"/>
<dbReference type="GO" id="GO:0052689">
    <property type="term" value="F:carboxylic ester hydrolase activity"/>
    <property type="evidence" value="ECO:0007669"/>
    <property type="project" value="TreeGrafter"/>
</dbReference>
<sequence length="333" mass="35903">MWAYASRLKQCTHTATRGKGASDLSKSARRQSRRIAHQGRAGLRTGDMGGGYTYDFGRLFESDPVGRSKHEATVFMLHGLGDTGDGWSFAGNQLRIPGVRWVYPTAPTRPISCNGGMPMPGWFDIKNLPLDASALDEGGAVSKSDLDRHVDGSGVEESVRYLLDLVRKEVEERKIPAEKIVLGGFSQGGHVVARAALECDLPIAGCVVLSSWVGHPAAGGVKRRLPFFVGHGEADPMVPAVLAKKSDDLLRSLGHDVTFRTYAGVGHSCNMEELDDLKDFLVDCLEDKAALPPMEEAASLSAGKLKQLLVSRGVDVTGCLEKGDLVEKLKSLY</sequence>
<feature type="domain" description="Phospholipase/carboxylesterase/thioesterase" evidence="4">
    <location>
        <begin position="67"/>
        <end position="282"/>
    </location>
</feature>
<dbReference type="Proteomes" id="UP001472866">
    <property type="component" value="Chromosome 01"/>
</dbReference>
<dbReference type="PANTHER" id="PTHR10655">
    <property type="entry name" value="LYSOPHOSPHOLIPASE-RELATED"/>
    <property type="match status" value="1"/>
</dbReference>
<gene>
    <name evidence="5" type="ORF">HKI87_01g02880</name>
</gene>
<accession>A0AAX4NYS5</accession>
<reference evidence="5 6" key="1">
    <citation type="submission" date="2024-03" db="EMBL/GenBank/DDBJ databases">
        <title>Complete genome sequence of the green alga Chloropicon roscoffensis RCC1871.</title>
        <authorList>
            <person name="Lemieux C."/>
            <person name="Pombert J.-F."/>
            <person name="Otis C."/>
            <person name="Turmel M."/>
        </authorList>
    </citation>
    <scope>NUCLEOTIDE SEQUENCE [LARGE SCALE GENOMIC DNA]</scope>
    <source>
        <strain evidence="5 6">RCC1871</strain>
    </source>
</reference>
<proteinExistence type="inferred from homology"/>
<dbReference type="Pfam" id="PF02230">
    <property type="entry name" value="Abhydrolase_2"/>
    <property type="match status" value="1"/>
</dbReference>
<dbReference type="GO" id="GO:0005737">
    <property type="term" value="C:cytoplasm"/>
    <property type="evidence" value="ECO:0007669"/>
    <property type="project" value="TreeGrafter"/>
</dbReference>
<comment type="similarity">
    <text evidence="1">Belongs to the AB hydrolase superfamily. AB hydrolase 2 family.</text>
</comment>
<dbReference type="InterPro" id="IPR050565">
    <property type="entry name" value="LYPA1-2/EST-like"/>
</dbReference>
<dbReference type="GO" id="GO:0008474">
    <property type="term" value="F:palmitoyl-(protein) hydrolase activity"/>
    <property type="evidence" value="ECO:0007669"/>
    <property type="project" value="TreeGrafter"/>
</dbReference>
<evidence type="ECO:0000313" key="5">
    <source>
        <dbReference type="EMBL" id="WZN58764.1"/>
    </source>
</evidence>
<name>A0AAX4NYS5_9CHLO</name>
<keyword evidence="6" id="KW-1185">Reference proteome</keyword>
<protein>
    <submittedName>
        <fullName evidence="5">Phospholipase/carboxylesterase</fullName>
    </submittedName>
</protein>
<organism evidence="5 6">
    <name type="scientific">Chloropicon roscoffensis</name>
    <dbReference type="NCBI Taxonomy" id="1461544"/>
    <lineage>
        <taxon>Eukaryota</taxon>
        <taxon>Viridiplantae</taxon>
        <taxon>Chlorophyta</taxon>
        <taxon>Chloropicophyceae</taxon>
        <taxon>Chloropicales</taxon>
        <taxon>Chloropicaceae</taxon>
        <taxon>Chloropicon</taxon>
    </lineage>
</organism>
<evidence type="ECO:0000313" key="6">
    <source>
        <dbReference type="Proteomes" id="UP001472866"/>
    </source>
</evidence>
<dbReference type="SUPFAM" id="SSF53474">
    <property type="entry name" value="alpha/beta-Hydrolases"/>
    <property type="match status" value="1"/>
</dbReference>
<evidence type="ECO:0000256" key="3">
    <source>
        <dbReference type="SAM" id="MobiDB-lite"/>
    </source>
</evidence>
<evidence type="ECO:0000256" key="2">
    <source>
        <dbReference type="ARBA" id="ARBA00022801"/>
    </source>
</evidence>
<dbReference type="InterPro" id="IPR003140">
    <property type="entry name" value="PLipase/COase/thioEstase"/>
</dbReference>
<dbReference type="EMBL" id="CP151501">
    <property type="protein sequence ID" value="WZN58764.1"/>
    <property type="molecule type" value="Genomic_DNA"/>
</dbReference>
<dbReference type="InterPro" id="IPR029058">
    <property type="entry name" value="AB_hydrolase_fold"/>
</dbReference>
<evidence type="ECO:0000259" key="4">
    <source>
        <dbReference type="Pfam" id="PF02230"/>
    </source>
</evidence>
<dbReference type="Gene3D" id="3.40.50.1820">
    <property type="entry name" value="alpha/beta hydrolase"/>
    <property type="match status" value="1"/>
</dbReference>
<dbReference type="PANTHER" id="PTHR10655:SF17">
    <property type="entry name" value="LYSOPHOSPHOLIPASE-LIKE PROTEIN 1"/>
    <property type="match status" value="1"/>
</dbReference>
<keyword evidence="2" id="KW-0378">Hydrolase</keyword>